<evidence type="ECO:0000256" key="4">
    <source>
        <dbReference type="PROSITE-ProRule" id="PRU00409"/>
    </source>
</evidence>
<feature type="domain" description="ATP-grasp" evidence="5">
    <location>
        <begin position="113"/>
        <end position="304"/>
    </location>
</feature>
<protein>
    <submittedName>
        <fullName evidence="6">ATP-grasp domain-containing protein</fullName>
    </submittedName>
</protein>
<evidence type="ECO:0000256" key="2">
    <source>
        <dbReference type="ARBA" id="ARBA00022741"/>
    </source>
</evidence>
<dbReference type="EMBL" id="FQVL01000002">
    <property type="protein sequence ID" value="SHE65468.1"/>
    <property type="molecule type" value="Genomic_DNA"/>
</dbReference>
<dbReference type="GO" id="GO:0005524">
    <property type="term" value="F:ATP binding"/>
    <property type="evidence" value="ECO:0007669"/>
    <property type="project" value="UniProtKB-UniRule"/>
</dbReference>
<sequence length="406" mass="46736">MSVLILNFVAYDRCPYEKFLKHSGEDLILLTADEYRHHFDENDYAYIESFRNYRHNGCVELRAIELYDKYRYHTIIANAEADILRAAQLRERFQLEGQKMPSAIMYRDKAVMKELAQKHGIPCPPFARINTSFDLIDFVGQHGYPIVMKPADGVGSRDTYVLHNEGDLRALLYEGIPSNYLAEAFVSGHVCHVDGILQEGEIAFICASKYLTEPIKYQNNGYLGSYLLESTDPLAVRLVTMTEQLLRVFDTPANTTFHAEWFHTDDDQVILCEIASRTGGGKIVDSIHQAYEIHLDRAFVETQCQMDPQLPGKKEEIQPKQLTGWVKIPPHKGVFVANPEEILPPWVKEYEYLAVPGRRYDDPNGVREYIASFIVEGSSETDLYDKLINIANWYHHSSKWEDREEE</sequence>
<evidence type="ECO:0000256" key="1">
    <source>
        <dbReference type="ARBA" id="ARBA00022598"/>
    </source>
</evidence>
<dbReference type="GO" id="GO:0016874">
    <property type="term" value="F:ligase activity"/>
    <property type="evidence" value="ECO:0007669"/>
    <property type="project" value="UniProtKB-KW"/>
</dbReference>
<keyword evidence="7" id="KW-1185">Reference proteome</keyword>
<dbReference type="InterPro" id="IPR052032">
    <property type="entry name" value="ATP-dep_AA_Ligase"/>
</dbReference>
<reference evidence="6 7" key="1">
    <citation type="submission" date="2016-11" db="EMBL/GenBank/DDBJ databases">
        <authorList>
            <person name="Jaros S."/>
            <person name="Januszkiewicz K."/>
            <person name="Wedrychowicz H."/>
        </authorList>
    </citation>
    <scope>NUCLEOTIDE SEQUENCE [LARGE SCALE GENOMIC DNA]</scope>
    <source>
        <strain evidence="6 7">DSM 44666</strain>
    </source>
</reference>
<evidence type="ECO:0000256" key="3">
    <source>
        <dbReference type="ARBA" id="ARBA00022840"/>
    </source>
</evidence>
<dbReference type="Gene3D" id="3.30.470.20">
    <property type="entry name" value="ATP-grasp fold, B domain"/>
    <property type="match status" value="1"/>
</dbReference>
<dbReference type="PANTHER" id="PTHR43585:SF2">
    <property type="entry name" value="ATP-GRASP ENZYME FSQD"/>
    <property type="match status" value="1"/>
</dbReference>
<dbReference type="InterPro" id="IPR013815">
    <property type="entry name" value="ATP_grasp_subdomain_1"/>
</dbReference>
<dbReference type="Proteomes" id="UP000184476">
    <property type="component" value="Unassembled WGS sequence"/>
</dbReference>
<name>A0A1M4V9D9_9BACL</name>
<dbReference type="Gene3D" id="3.40.50.20">
    <property type="match status" value="1"/>
</dbReference>
<dbReference type="Gene3D" id="3.30.1490.20">
    <property type="entry name" value="ATP-grasp fold, A domain"/>
    <property type="match status" value="1"/>
</dbReference>
<gene>
    <name evidence="6" type="ORF">SAMN05444392_102240</name>
</gene>
<evidence type="ECO:0000313" key="6">
    <source>
        <dbReference type="EMBL" id="SHE65468.1"/>
    </source>
</evidence>
<dbReference type="AlphaFoldDB" id="A0A1M4V9D9"/>
<proteinExistence type="predicted"/>
<dbReference type="PANTHER" id="PTHR43585">
    <property type="entry name" value="FUMIPYRROLE BIOSYNTHESIS PROTEIN C"/>
    <property type="match status" value="1"/>
</dbReference>
<dbReference type="OrthoDB" id="2210549at2"/>
<keyword evidence="1" id="KW-0436">Ligase</keyword>
<evidence type="ECO:0000259" key="5">
    <source>
        <dbReference type="PROSITE" id="PS50975"/>
    </source>
</evidence>
<dbReference type="InterPro" id="IPR005479">
    <property type="entry name" value="CPAse_ATP-bd"/>
</dbReference>
<dbReference type="RefSeq" id="WP_073153575.1">
    <property type="nucleotide sequence ID" value="NZ_FQVL01000002.1"/>
</dbReference>
<dbReference type="Pfam" id="PF02786">
    <property type="entry name" value="CPSase_L_D2"/>
    <property type="match status" value="1"/>
</dbReference>
<organism evidence="6 7">
    <name type="scientific">Seinonella peptonophila</name>
    <dbReference type="NCBI Taxonomy" id="112248"/>
    <lineage>
        <taxon>Bacteria</taxon>
        <taxon>Bacillati</taxon>
        <taxon>Bacillota</taxon>
        <taxon>Bacilli</taxon>
        <taxon>Bacillales</taxon>
        <taxon>Thermoactinomycetaceae</taxon>
        <taxon>Seinonella</taxon>
    </lineage>
</organism>
<dbReference type="SUPFAM" id="SSF56059">
    <property type="entry name" value="Glutathione synthetase ATP-binding domain-like"/>
    <property type="match status" value="1"/>
</dbReference>
<dbReference type="GO" id="GO:0046872">
    <property type="term" value="F:metal ion binding"/>
    <property type="evidence" value="ECO:0007669"/>
    <property type="project" value="InterPro"/>
</dbReference>
<evidence type="ECO:0000313" key="7">
    <source>
        <dbReference type="Proteomes" id="UP000184476"/>
    </source>
</evidence>
<dbReference type="PROSITE" id="PS50975">
    <property type="entry name" value="ATP_GRASP"/>
    <property type="match status" value="1"/>
</dbReference>
<dbReference type="STRING" id="112248.SAMN05444392_102240"/>
<dbReference type="InterPro" id="IPR011761">
    <property type="entry name" value="ATP-grasp"/>
</dbReference>
<keyword evidence="2 4" id="KW-0547">Nucleotide-binding</keyword>
<accession>A0A1M4V9D9</accession>
<keyword evidence="3 4" id="KW-0067">ATP-binding</keyword>